<evidence type="ECO:0000259" key="17">
    <source>
        <dbReference type="PROSITE" id="PS51068"/>
    </source>
</evidence>
<evidence type="ECO:0000256" key="13">
    <source>
        <dbReference type="ARBA" id="ARBA00023295"/>
    </source>
</evidence>
<dbReference type="Pfam" id="PF06827">
    <property type="entry name" value="zf-FPG_IleRS"/>
    <property type="match status" value="1"/>
</dbReference>
<dbReference type="SMART" id="SM01232">
    <property type="entry name" value="H2TH"/>
    <property type="match status" value="1"/>
</dbReference>
<dbReference type="Pfam" id="PF06831">
    <property type="entry name" value="H2TH"/>
    <property type="match status" value="1"/>
</dbReference>
<evidence type="ECO:0000256" key="12">
    <source>
        <dbReference type="ARBA" id="ARBA00023268"/>
    </source>
</evidence>
<dbReference type="SMART" id="SM00898">
    <property type="entry name" value="Fapy_DNA_glyco"/>
    <property type="match status" value="1"/>
</dbReference>
<name>A0A4D4J6A8_9PSEU</name>
<comment type="cofactor">
    <cofactor evidence="2">
        <name>Zn(2+)</name>
        <dbReference type="ChEBI" id="CHEBI:29105"/>
    </cofactor>
</comment>
<dbReference type="CDD" id="cd08966">
    <property type="entry name" value="EcFpg-like_N"/>
    <property type="match status" value="1"/>
</dbReference>
<dbReference type="Proteomes" id="UP000298860">
    <property type="component" value="Unassembled WGS sequence"/>
</dbReference>
<evidence type="ECO:0000256" key="11">
    <source>
        <dbReference type="ARBA" id="ARBA00023239"/>
    </source>
</evidence>
<dbReference type="InterPro" id="IPR015886">
    <property type="entry name" value="H2TH_FPG"/>
</dbReference>
<evidence type="ECO:0000256" key="14">
    <source>
        <dbReference type="ARBA" id="ARBA00044632"/>
    </source>
</evidence>
<protein>
    <submittedName>
        <fullName evidence="18">Formamidopyrimidine-DNA glycosylase</fullName>
    </submittedName>
</protein>
<evidence type="ECO:0000256" key="1">
    <source>
        <dbReference type="ARBA" id="ARBA00001668"/>
    </source>
</evidence>
<evidence type="ECO:0000256" key="15">
    <source>
        <dbReference type="PROSITE-ProRule" id="PRU00391"/>
    </source>
</evidence>
<dbReference type="PANTHER" id="PTHR22993">
    <property type="entry name" value="FORMAMIDOPYRIMIDINE-DNA GLYCOSYLASE"/>
    <property type="match status" value="1"/>
</dbReference>
<keyword evidence="4" id="KW-0479">Metal-binding</keyword>
<dbReference type="OrthoDB" id="9800855at2"/>
<dbReference type="InterPro" id="IPR012319">
    <property type="entry name" value="FPG_cat"/>
</dbReference>
<dbReference type="Gene3D" id="1.10.8.50">
    <property type="match status" value="1"/>
</dbReference>
<dbReference type="GO" id="GO:0008270">
    <property type="term" value="F:zinc ion binding"/>
    <property type="evidence" value="ECO:0007669"/>
    <property type="project" value="UniProtKB-KW"/>
</dbReference>
<keyword evidence="8" id="KW-0862">Zinc</keyword>
<dbReference type="AlphaFoldDB" id="A0A4D4J6A8"/>
<feature type="domain" description="Formamidopyrimidine-DNA glycosylase catalytic" evidence="17">
    <location>
        <begin position="2"/>
        <end position="113"/>
    </location>
</feature>
<evidence type="ECO:0000256" key="6">
    <source>
        <dbReference type="ARBA" id="ARBA00022771"/>
    </source>
</evidence>
<dbReference type="GO" id="GO:0140078">
    <property type="term" value="F:class I DNA-(apurinic or apyrimidinic site) endonuclease activity"/>
    <property type="evidence" value="ECO:0007669"/>
    <property type="project" value="UniProtKB-EC"/>
</dbReference>
<evidence type="ECO:0000256" key="7">
    <source>
        <dbReference type="ARBA" id="ARBA00022801"/>
    </source>
</evidence>
<dbReference type="InterPro" id="IPR035937">
    <property type="entry name" value="FPG_N"/>
</dbReference>
<keyword evidence="19" id="KW-1185">Reference proteome</keyword>
<dbReference type="GO" id="GO:0034039">
    <property type="term" value="F:8-oxo-7,8-dihydroguanine DNA N-glycosylase activity"/>
    <property type="evidence" value="ECO:0007669"/>
    <property type="project" value="TreeGrafter"/>
</dbReference>
<keyword evidence="7" id="KW-0378">Hydrolase</keyword>
<accession>A0A4D4J6A8</accession>
<dbReference type="GO" id="GO:0003684">
    <property type="term" value="F:damaged DNA binding"/>
    <property type="evidence" value="ECO:0007669"/>
    <property type="project" value="InterPro"/>
</dbReference>
<proteinExistence type="inferred from homology"/>
<evidence type="ECO:0000256" key="10">
    <source>
        <dbReference type="ARBA" id="ARBA00023204"/>
    </source>
</evidence>
<keyword evidence="13" id="KW-0326">Glycosidase</keyword>
<gene>
    <name evidence="18" type="primary">mutM_2</name>
    <name evidence="18" type="ORF">GTS_38880</name>
</gene>
<reference evidence="19" key="1">
    <citation type="submission" date="2019-04" db="EMBL/GenBank/DDBJ databases">
        <title>Draft genome sequence of Pseudonocardiaceae bacterium SL3-2-4.</title>
        <authorList>
            <person name="Ningsih F."/>
            <person name="Yokota A."/>
            <person name="Sakai Y."/>
            <person name="Nanatani K."/>
            <person name="Yabe S."/>
            <person name="Oetari A."/>
            <person name="Sjamsuridzal W."/>
        </authorList>
    </citation>
    <scope>NUCLEOTIDE SEQUENCE [LARGE SCALE GENOMIC DNA]</scope>
    <source>
        <strain evidence="19">SL3-2-4</strain>
    </source>
</reference>
<dbReference type="GO" id="GO:0006284">
    <property type="term" value="P:base-excision repair"/>
    <property type="evidence" value="ECO:0007669"/>
    <property type="project" value="InterPro"/>
</dbReference>
<keyword evidence="10" id="KW-0234">DNA repair</keyword>
<dbReference type="SUPFAM" id="SSF81624">
    <property type="entry name" value="N-terminal domain of MutM-like DNA repair proteins"/>
    <property type="match status" value="1"/>
</dbReference>
<dbReference type="Gene3D" id="3.20.190.10">
    <property type="entry name" value="MutM-like, N-terminal"/>
    <property type="match status" value="1"/>
</dbReference>
<evidence type="ECO:0000313" key="19">
    <source>
        <dbReference type="Proteomes" id="UP000298860"/>
    </source>
</evidence>
<dbReference type="SUPFAM" id="SSF57716">
    <property type="entry name" value="Glucocorticoid receptor-like (DNA-binding domain)"/>
    <property type="match status" value="1"/>
</dbReference>
<evidence type="ECO:0000256" key="3">
    <source>
        <dbReference type="ARBA" id="ARBA00009409"/>
    </source>
</evidence>
<keyword evidence="12" id="KW-0511">Multifunctional enzyme</keyword>
<comment type="catalytic activity">
    <reaction evidence="1">
        <text>Hydrolysis of DNA containing ring-opened 7-methylguanine residues, releasing 2,6-diamino-4-hydroxy-5-(N-methyl)formamidopyrimidine.</text>
        <dbReference type="EC" id="3.2.2.23"/>
    </reaction>
</comment>
<comment type="catalytic activity">
    <reaction evidence="14">
        <text>2'-deoxyribonucleotide-(2'-deoxyribose 5'-phosphate)-2'-deoxyribonucleotide-DNA = a 3'-end 2'-deoxyribonucleotide-(2,3-dehydro-2,3-deoxyribose 5'-phosphate)-DNA + a 5'-end 5'-phospho-2'-deoxyribonucleoside-DNA + H(+)</text>
        <dbReference type="Rhea" id="RHEA:66592"/>
        <dbReference type="Rhea" id="RHEA-COMP:13180"/>
        <dbReference type="Rhea" id="RHEA-COMP:16897"/>
        <dbReference type="Rhea" id="RHEA-COMP:17067"/>
        <dbReference type="ChEBI" id="CHEBI:15378"/>
        <dbReference type="ChEBI" id="CHEBI:136412"/>
        <dbReference type="ChEBI" id="CHEBI:157695"/>
        <dbReference type="ChEBI" id="CHEBI:167181"/>
        <dbReference type="EC" id="4.2.99.18"/>
    </reaction>
</comment>
<dbReference type="PROSITE" id="PS51066">
    <property type="entry name" value="ZF_FPG_2"/>
    <property type="match status" value="1"/>
</dbReference>
<comment type="caution">
    <text evidence="18">The sequence shown here is derived from an EMBL/GenBank/DDBJ whole genome shotgun (WGS) entry which is preliminary data.</text>
</comment>
<keyword evidence="11" id="KW-0456">Lyase</keyword>
<feature type="domain" description="FPG-type" evidence="16">
    <location>
        <begin position="224"/>
        <end position="258"/>
    </location>
</feature>
<organism evidence="18 19">
    <name type="scientific">Gandjariella thermophila</name>
    <dbReference type="NCBI Taxonomy" id="1931992"/>
    <lineage>
        <taxon>Bacteria</taxon>
        <taxon>Bacillati</taxon>
        <taxon>Actinomycetota</taxon>
        <taxon>Actinomycetes</taxon>
        <taxon>Pseudonocardiales</taxon>
        <taxon>Pseudonocardiaceae</taxon>
        <taxon>Gandjariella</taxon>
    </lineage>
</organism>
<evidence type="ECO:0000256" key="9">
    <source>
        <dbReference type="ARBA" id="ARBA00023125"/>
    </source>
</evidence>
<evidence type="ECO:0000259" key="16">
    <source>
        <dbReference type="PROSITE" id="PS51066"/>
    </source>
</evidence>
<keyword evidence="9" id="KW-0238">DNA-binding</keyword>
<evidence type="ECO:0000256" key="5">
    <source>
        <dbReference type="ARBA" id="ARBA00022763"/>
    </source>
</evidence>
<dbReference type="InterPro" id="IPR010663">
    <property type="entry name" value="Znf_FPG/IleRS"/>
</dbReference>
<comment type="similarity">
    <text evidence="3">Belongs to the FPG family.</text>
</comment>
<dbReference type="EMBL" id="BJFL01000022">
    <property type="protein sequence ID" value="GDY32255.1"/>
    <property type="molecule type" value="Genomic_DNA"/>
</dbReference>
<dbReference type="SUPFAM" id="SSF46946">
    <property type="entry name" value="S13-like H2TH domain"/>
    <property type="match status" value="1"/>
</dbReference>
<dbReference type="InterPro" id="IPR010979">
    <property type="entry name" value="Ribosomal_uS13-like_H2TH"/>
</dbReference>
<evidence type="ECO:0000256" key="4">
    <source>
        <dbReference type="ARBA" id="ARBA00022723"/>
    </source>
</evidence>
<evidence type="ECO:0000313" key="18">
    <source>
        <dbReference type="EMBL" id="GDY32255.1"/>
    </source>
</evidence>
<dbReference type="PROSITE" id="PS51068">
    <property type="entry name" value="FPG_CAT"/>
    <property type="match status" value="1"/>
</dbReference>
<dbReference type="PROSITE" id="PS01242">
    <property type="entry name" value="ZF_FPG_1"/>
    <property type="match status" value="1"/>
</dbReference>
<sequence length="259" mass="28666">MPELPDVEGFRRVLAEHAVDARVRGVDVTDTGVLRGTTPAALDRALAGQRFTEPRRHGKWLLAGTGGPTVVMHFGMTGSLLWCAGDEPRHPHDRVIFRLDRGELRFRDSRKLQGIRLAENDDAVDRLLADTGPDALSIGRGEFDALLTGARRRIKALLTDQSALAGLGNLLADELLWRVGVHPARPAGELSEDERARLYDEMRRVLRAAVRAGRVPPREGWLTGVRDERDAPCPRCGGPLERTRTAGRSTVWCPRCQPR</sequence>
<dbReference type="PANTHER" id="PTHR22993:SF9">
    <property type="entry name" value="FORMAMIDOPYRIMIDINE-DNA GLYCOSYLASE"/>
    <property type="match status" value="1"/>
</dbReference>
<keyword evidence="6 15" id="KW-0863">Zinc-finger</keyword>
<dbReference type="Pfam" id="PF01149">
    <property type="entry name" value="Fapy_DNA_glyco"/>
    <property type="match status" value="1"/>
</dbReference>
<dbReference type="RefSeq" id="WP_137815284.1">
    <property type="nucleotide sequence ID" value="NZ_BJFL01000022.1"/>
</dbReference>
<dbReference type="InterPro" id="IPR015887">
    <property type="entry name" value="DNA_glyclase_Znf_dom_DNA_BS"/>
</dbReference>
<keyword evidence="5" id="KW-0227">DNA damage</keyword>
<evidence type="ECO:0000256" key="8">
    <source>
        <dbReference type="ARBA" id="ARBA00022833"/>
    </source>
</evidence>
<dbReference type="InterPro" id="IPR000214">
    <property type="entry name" value="Znf_DNA_glyclase/AP_lyase"/>
</dbReference>
<evidence type="ECO:0000256" key="2">
    <source>
        <dbReference type="ARBA" id="ARBA00001947"/>
    </source>
</evidence>